<comment type="caution">
    <text evidence="1">The sequence shown here is derived from an EMBL/GenBank/DDBJ whole genome shotgun (WGS) entry which is preliminary data.</text>
</comment>
<proteinExistence type="predicted"/>
<gene>
    <name evidence="1" type="ORF">QYM36_001315</name>
</gene>
<name>A0AA88IB26_ARTSF</name>
<dbReference type="EMBL" id="JAVRJZ010000003">
    <property type="protein sequence ID" value="KAK2724788.1"/>
    <property type="molecule type" value="Genomic_DNA"/>
</dbReference>
<sequence length="106" mass="12056">MSVENDGWQPCSQFFKPEAIFQAKELLWSLASVPTCMTKRYNHQDNVLDLIRVLRSCDKKHVSLPCFAISEPDEVPILSSEVTATIMIKVNKLCMTFQSYVASERA</sequence>
<protein>
    <submittedName>
        <fullName evidence="1">Uncharacterized protein</fullName>
    </submittedName>
</protein>
<dbReference type="Proteomes" id="UP001187531">
    <property type="component" value="Unassembled WGS sequence"/>
</dbReference>
<keyword evidence="2" id="KW-1185">Reference proteome</keyword>
<reference evidence="1" key="1">
    <citation type="submission" date="2023-07" db="EMBL/GenBank/DDBJ databases">
        <title>Chromosome-level genome assembly of Artemia franciscana.</title>
        <authorList>
            <person name="Jo E."/>
        </authorList>
    </citation>
    <scope>NUCLEOTIDE SEQUENCE</scope>
    <source>
        <tissue evidence="1">Whole body</tissue>
    </source>
</reference>
<evidence type="ECO:0000313" key="1">
    <source>
        <dbReference type="EMBL" id="KAK2724788.1"/>
    </source>
</evidence>
<accession>A0AA88IB26</accession>
<organism evidence="1 2">
    <name type="scientific">Artemia franciscana</name>
    <name type="common">Brine shrimp</name>
    <name type="synonym">Artemia sanfranciscana</name>
    <dbReference type="NCBI Taxonomy" id="6661"/>
    <lineage>
        <taxon>Eukaryota</taxon>
        <taxon>Metazoa</taxon>
        <taxon>Ecdysozoa</taxon>
        <taxon>Arthropoda</taxon>
        <taxon>Crustacea</taxon>
        <taxon>Branchiopoda</taxon>
        <taxon>Anostraca</taxon>
        <taxon>Artemiidae</taxon>
        <taxon>Artemia</taxon>
    </lineage>
</organism>
<evidence type="ECO:0000313" key="2">
    <source>
        <dbReference type="Proteomes" id="UP001187531"/>
    </source>
</evidence>
<dbReference type="AlphaFoldDB" id="A0AA88IB26"/>